<feature type="region of interest" description="Disordered" evidence="1">
    <location>
        <begin position="81"/>
        <end position="111"/>
    </location>
</feature>
<accession>A0AAW1RK53</accession>
<reference evidence="2 3" key="1">
    <citation type="journal article" date="2024" name="Nat. Commun.">
        <title>Phylogenomics reveals the evolutionary origins of lichenization in chlorophyte algae.</title>
        <authorList>
            <person name="Puginier C."/>
            <person name="Libourel C."/>
            <person name="Otte J."/>
            <person name="Skaloud P."/>
            <person name="Haon M."/>
            <person name="Grisel S."/>
            <person name="Petersen M."/>
            <person name="Berrin J.G."/>
            <person name="Delaux P.M."/>
            <person name="Dal Grande F."/>
            <person name="Keller J."/>
        </authorList>
    </citation>
    <scope>NUCLEOTIDE SEQUENCE [LARGE SCALE GENOMIC DNA]</scope>
    <source>
        <strain evidence="2 3">SAG 2523</strain>
    </source>
</reference>
<dbReference type="EMBL" id="JALJOV010002131">
    <property type="protein sequence ID" value="KAK9834112.1"/>
    <property type="molecule type" value="Genomic_DNA"/>
</dbReference>
<protein>
    <submittedName>
        <fullName evidence="2">Uncharacterized protein</fullName>
    </submittedName>
</protein>
<dbReference type="AlphaFoldDB" id="A0AAW1RK53"/>
<dbReference type="Proteomes" id="UP001485043">
    <property type="component" value="Unassembled WGS sequence"/>
</dbReference>
<feature type="compositionally biased region" description="Polar residues" evidence="1">
    <location>
        <begin position="90"/>
        <end position="99"/>
    </location>
</feature>
<feature type="region of interest" description="Disordered" evidence="1">
    <location>
        <begin position="1"/>
        <end position="31"/>
    </location>
</feature>
<proteinExistence type="predicted"/>
<name>A0AAW1RK53_9CHLO</name>
<evidence type="ECO:0000256" key="1">
    <source>
        <dbReference type="SAM" id="MobiDB-lite"/>
    </source>
</evidence>
<evidence type="ECO:0000313" key="2">
    <source>
        <dbReference type="EMBL" id="KAK9834112.1"/>
    </source>
</evidence>
<organism evidence="2 3">
    <name type="scientific">Apatococcus fuscideae</name>
    <dbReference type="NCBI Taxonomy" id="2026836"/>
    <lineage>
        <taxon>Eukaryota</taxon>
        <taxon>Viridiplantae</taxon>
        <taxon>Chlorophyta</taxon>
        <taxon>core chlorophytes</taxon>
        <taxon>Trebouxiophyceae</taxon>
        <taxon>Chlorellales</taxon>
        <taxon>Chlorellaceae</taxon>
        <taxon>Apatococcus</taxon>
    </lineage>
</organism>
<gene>
    <name evidence="2" type="ORF">WJX84_006097</name>
</gene>
<evidence type="ECO:0000313" key="3">
    <source>
        <dbReference type="Proteomes" id="UP001485043"/>
    </source>
</evidence>
<comment type="caution">
    <text evidence="2">The sequence shown here is derived from an EMBL/GenBank/DDBJ whole genome shotgun (WGS) entry which is preliminary data.</text>
</comment>
<sequence>MEHHLSPTLQPLRGTNRHGASSAPAGKAWSIVGGGSATGAVPERLPSGEVSTPSAASEDCAIEVPSIHEALRMPGHARMHASELAAVPQSPLSTPSSRLAPSLSADRAGTTCQSPSTWRWSACDEQGRRLMMPANTVSPPERLGHSRQKFAAAHVGYAIS</sequence>
<keyword evidence="3" id="KW-1185">Reference proteome</keyword>